<evidence type="ECO:0000256" key="2">
    <source>
        <dbReference type="ARBA" id="ARBA00022692"/>
    </source>
</evidence>
<evidence type="ECO:0000256" key="4">
    <source>
        <dbReference type="ARBA" id="ARBA00023136"/>
    </source>
</evidence>
<dbReference type="Proteomes" id="UP000306416">
    <property type="component" value="Unassembled WGS sequence"/>
</dbReference>
<evidence type="ECO:0000256" key="1">
    <source>
        <dbReference type="ARBA" id="ARBA00004141"/>
    </source>
</evidence>
<evidence type="ECO:0000256" key="3">
    <source>
        <dbReference type="ARBA" id="ARBA00022989"/>
    </source>
</evidence>
<dbReference type="AlphaFoldDB" id="A0A4S1CDB1"/>
<keyword evidence="8" id="KW-1185">Reference proteome</keyword>
<keyword evidence="2 5" id="KW-0812">Transmembrane</keyword>
<evidence type="ECO:0000313" key="8">
    <source>
        <dbReference type="Proteomes" id="UP000306416"/>
    </source>
</evidence>
<feature type="transmembrane region" description="Helical" evidence="5">
    <location>
        <begin position="67"/>
        <end position="91"/>
    </location>
</feature>
<evidence type="ECO:0000313" key="7">
    <source>
        <dbReference type="EMBL" id="TGU71424.1"/>
    </source>
</evidence>
<feature type="transmembrane region" description="Helical" evidence="5">
    <location>
        <begin position="42"/>
        <end position="61"/>
    </location>
</feature>
<gene>
    <name evidence="7" type="ORF">E4633_13930</name>
</gene>
<feature type="domain" description="TM2" evidence="6">
    <location>
        <begin position="39"/>
        <end position="88"/>
    </location>
</feature>
<organism evidence="7 8">
    <name type="scientific">Geomonas terrae</name>
    <dbReference type="NCBI Taxonomy" id="2562681"/>
    <lineage>
        <taxon>Bacteria</taxon>
        <taxon>Pseudomonadati</taxon>
        <taxon>Thermodesulfobacteriota</taxon>
        <taxon>Desulfuromonadia</taxon>
        <taxon>Geobacterales</taxon>
        <taxon>Geobacteraceae</taxon>
        <taxon>Geomonas</taxon>
    </lineage>
</organism>
<protein>
    <submittedName>
        <fullName evidence="7">Zinc-ribbon domain and TM2 domain-containing protein</fullName>
    </submittedName>
</protein>
<dbReference type="InterPro" id="IPR007829">
    <property type="entry name" value="TM2"/>
</dbReference>
<dbReference type="EMBL" id="SRSC01000003">
    <property type="protein sequence ID" value="TGU71424.1"/>
    <property type="molecule type" value="Genomic_DNA"/>
</dbReference>
<proteinExistence type="predicted"/>
<comment type="caution">
    <text evidence="7">The sequence shown here is derived from an EMBL/GenBank/DDBJ whole genome shotgun (WGS) entry which is preliminary data.</text>
</comment>
<dbReference type="RefSeq" id="WP_135871009.1">
    <property type="nucleotide sequence ID" value="NZ_SRSC01000003.1"/>
</dbReference>
<accession>A0A4S1CDB1</accession>
<comment type="subcellular location">
    <subcellularLocation>
        <location evidence="1">Membrane</location>
        <topology evidence="1">Multi-pass membrane protein</topology>
    </subcellularLocation>
</comment>
<evidence type="ECO:0000256" key="5">
    <source>
        <dbReference type="SAM" id="Phobius"/>
    </source>
</evidence>
<dbReference type="Pfam" id="PF05154">
    <property type="entry name" value="TM2"/>
    <property type="match status" value="1"/>
</dbReference>
<keyword evidence="3 5" id="KW-1133">Transmembrane helix</keyword>
<keyword evidence="4 5" id="KW-0472">Membrane</keyword>
<dbReference type="GO" id="GO:0016020">
    <property type="term" value="C:membrane"/>
    <property type="evidence" value="ECO:0007669"/>
    <property type="project" value="UniProtKB-SubCell"/>
</dbReference>
<name>A0A4S1CDB1_9BACT</name>
<reference evidence="7 8" key="1">
    <citation type="submission" date="2019-04" db="EMBL/GenBank/DDBJ databases">
        <title>Geobacter oryzae sp. nov., ferric-reducing bacteria isolated from paddy soil.</title>
        <authorList>
            <person name="Xu Z."/>
            <person name="Masuda Y."/>
            <person name="Itoh H."/>
            <person name="Senoo K."/>
        </authorList>
    </citation>
    <scope>NUCLEOTIDE SEQUENCE [LARGE SCALE GENOMIC DNA]</scope>
    <source>
        <strain evidence="7 8">Red111</strain>
    </source>
</reference>
<sequence>MSERSTKFCTDCGAEISVRAEICPKCGVRQMSCLANGTSKKITAGILALFLGGFGVHHFYLKHVGRGFLYLIFCWTFIPAIVSFIEAIIYLTTSDEEFSRKYE</sequence>
<evidence type="ECO:0000259" key="6">
    <source>
        <dbReference type="Pfam" id="PF05154"/>
    </source>
</evidence>